<gene>
    <name evidence="11" type="primary">LOC107762242</name>
</gene>
<proteinExistence type="inferred from homology"/>
<dbReference type="AlphaFoldDB" id="A0A1S3X8F5"/>
<dbReference type="Proteomes" id="UP000790787">
    <property type="component" value="Chromosome 22"/>
</dbReference>
<comment type="subunit">
    <text evidence="8">Homodimers and heterodimers.</text>
</comment>
<keyword evidence="5 8" id="KW-0804">Transcription</keyword>
<evidence type="ECO:0000256" key="5">
    <source>
        <dbReference type="ARBA" id="ARBA00023163"/>
    </source>
</evidence>
<feature type="domain" description="PB1" evidence="9">
    <location>
        <begin position="141"/>
        <end position="235"/>
    </location>
</feature>
<keyword evidence="4 8" id="KW-0805">Transcription regulation</keyword>
<dbReference type="RefSeq" id="XP_016436074.1">
    <property type="nucleotide sequence ID" value="XM_016580588.1"/>
</dbReference>
<evidence type="ECO:0000256" key="2">
    <source>
        <dbReference type="ARBA" id="ARBA00006728"/>
    </source>
</evidence>
<dbReference type="InterPro" id="IPR053793">
    <property type="entry name" value="PB1-like"/>
</dbReference>
<dbReference type="RefSeq" id="XP_016436074.1">
    <property type="nucleotide sequence ID" value="XM_016580588.2"/>
</dbReference>
<dbReference type="Pfam" id="PF02309">
    <property type="entry name" value="AUX_IAA"/>
    <property type="match status" value="1"/>
</dbReference>
<name>A0A1S3X8F5_TOBAC</name>
<evidence type="ECO:0000313" key="10">
    <source>
        <dbReference type="Proteomes" id="UP000790787"/>
    </source>
</evidence>
<reference evidence="10" key="1">
    <citation type="journal article" date="2014" name="Nat. Commun.">
        <title>The tobacco genome sequence and its comparison with those of tomato and potato.</title>
        <authorList>
            <person name="Sierro N."/>
            <person name="Battey J.N."/>
            <person name="Ouadi S."/>
            <person name="Bakaher N."/>
            <person name="Bovet L."/>
            <person name="Willig A."/>
            <person name="Goepfert S."/>
            <person name="Peitsch M.C."/>
            <person name="Ivanov N.V."/>
        </authorList>
    </citation>
    <scope>NUCLEOTIDE SEQUENCE [LARGE SCALE GENOMIC DNA]</scope>
</reference>
<comment type="subcellular location">
    <subcellularLocation>
        <location evidence="1 8">Nucleus</location>
    </subcellularLocation>
</comment>
<keyword evidence="3 8" id="KW-0678">Repressor</keyword>
<keyword evidence="6 8" id="KW-0539">Nucleus</keyword>
<evidence type="ECO:0000313" key="11">
    <source>
        <dbReference type="RefSeq" id="XP_016436074.1"/>
    </source>
</evidence>
<dbReference type="InterPro" id="IPR003311">
    <property type="entry name" value="AUX_IAA"/>
</dbReference>
<dbReference type="OrthoDB" id="778717at2759"/>
<sequence>MELELGLAIPSYFPIKSSDLNGNVDSFDDNFSEMKNDSNYINHKSNFSAANSDYDDSDKFERKTLPLLIWNGQPNDEEEDDHPKRRTFEACNPEIKEENQLVGWPPIKSWRKKQINGINHQGIGWNTNERINNDVIGRRNSMYVKVKMEGVAIGRKINLRLYNSYQVLTNSLIQMFAKSDQNCNDNGTRFTLLYQDREGDWMLAGDVPWQTFMETVQRIQILRNGKRGRINSRKSSDIS</sequence>
<comment type="similarity">
    <text evidence="2 8">Belongs to the Aux/IAA family.</text>
</comment>
<dbReference type="SMR" id="A0A1S3X8F5"/>
<dbReference type="PROSITE" id="PS51745">
    <property type="entry name" value="PB1"/>
    <property type="match status" value="1"/>
</dbReference>
<evidence type="ECO:0000256" key="4">
    <source>
        <dbReference type="ARBA" id="ARBA00023015"/>
    </source>
</evidence>
<dbReference type="GO" id="GO:0009734">
    <property type="term" value="P:auxin-activated signaling pathway"/>
    <property type="evidence" value="ECO:0007669"/>
    <property type="project" value="UniProtKB-UniRule"/>
</dbReference>
<evidence type="ECO:0000256" key="3">
    <source>
        <dbReference type="ARBA" id="ARBA00022491"/>
    </source>
</evidence>
<evidence type="ECO:0000256" key="8">
    <source>
        <dbReference type="RuleBase" id="RU004549"/>
    </source>
</evidence>
<keyword evidence="10" id="KW-1185">Reference proteome</keyword>
<evidence type="ECO:0000256" key="6">
    <source>
        <dbReference type="ARBA" id="ARBA00023242"/>
    </source>
</evidence>
<dbReference type="KEGG" id="nta:107762242"/>
<dbReference type="OMA" id="PWQTFIK"/>
<dbReference type="GeneID" id="107762242"/>
<keyword evidence="7 8" id="KW-0927">Auxin signaling pathway</keyword>
<dbReference type="PANTHER" id="PTHR31734:SF219">
    <property type="entry name" value="AUXIN-RESPONSIVE PROTEIN"/>
    <property type="match status" value="1"/>
</dbReference>
<dbReference type="GO" id="GO:0005634">
    <property type="term" value="C:nucleus"/>
    <property type="evidence" value="ECO:0007669"/>
    <property type="project" value="UniProtKB-SubCell"/>
</dbReference>
<dbReference type="PANTHER" id="PTHR31734">
    <property type="entry name" value="AUXIN-RESPONSIVE PROTEIN IAA17"/>
    <property type="match status" value="1"/>
</dbReference>
<evidence type="ECO:0000256" key="7">
    <source>
        <dbReference type="ARBA" id="ARBA00023294"/>
    </source>
</evidence>
<dbReference type="PaxDb" id="4097-A0A1S3X8F5"/>
<dbReference type="STRING" id="4097.A0A1S3X8F5"/>
<evidence type="ECO:0000256" key="1">
    <source>
        <dbReference type="ARBA" id="ARBA00004123"/>
    </source>
</evidence>
<protein>
    <recommendedName>
        <fullName evidence="8">Auxin-responsive protein</fullName>
    </recommendedName>
</protein>
<reference evidence="11" key="2">
    <citation type="submission" date="2025-08" db="UniProtKB">
        <authorList>
            <consortium name="RefSeq"/>
        </authorList>
    </citation>
    <scope>IDENTIFICATION</scope>
    <source>
        <tissue evidence="11">Leaf</tissue>
    </source>
</reference>
<accession>A0A1S3X8F5</accession>
<comment type="function">
    <text evidence="8">Aux/IAA proteins are short-lived transcriptional factors that function as repressors of early auxin response genes at low auxin concentrations.</text>
</comment>
<dbReference type="GO" id="GO:0006355">
    <property type="term" value="P:regulation of DNA-templated transcription"/>
    <property type="evidence" value="ECO:0007669"/>
    <property type="project" value="InterPro"/>
</dbReference>
<evidence type="ECO:0000259" key="9">
    <source>
        <dbReference type="PROSITE" id="PS51745"/>
    </source>
</evidence>
<dbReference type="SUPFAM" id="SSF54277">
    <property type="entry name" value="CAD &amp; PB1 domains"/>
    <property type="match status" value="1"/>
</dbReference>
<dbReference type="InterPro" id="IPR033389">
    <property type="entry name" value="AUX/IAA_dom"/>
</dbReference>
<organism evidence="10 11">
    <name type="scientific">Nicotiana tabacum</name>
    <name type="common">Common tobacco</name>
    <dbReference type="NCBI Taxonomy" id="4097"/>
    <lineage>
        <taxon>Eukaryota</taxon>
        <taxon>Viridiplantae</taxon>
        <taxon>Streptophyta</taxon>
        <taxon>Embryophyta</taxon>
        <taxon>Tracheophyta</taxon>
        <taxon>Spermatophyta</taxon>
        <taxon>Magnoliopsida</taxon>
        <taxon>eudicotyledons</taxon>
        <taxon>Gunneridae</taxon>
        <taxon>Pentapetalae</taxon>
        <taxon>asterids</taxon>
        <taxon>lamiids</taxon>
        <taxon>Solanales</taxon>
        <taxon>Solanaceae</taxon>
        <taxon>Nicotianoideae</taxon>
        <taxon>Nicotianeae</taxon>
        <taxon>Nicotiana</taxon>
    </lineage>
</organism>
<dbReference type="Gene3D" id="3.10.20.90">
    <property type="entry name" value="Phosphatidylinositol 3-kinase Catalytic Subunit, Chain A, domain 1"/>
    <property type="match status" value="1"/>
</dbReference>